<comment type="caution">
    <text evidence="2">The sequence shown here is derived from an EMBL/GenBank/DDBJ whole genome shotgun (WGS) entry which is preliminary data.</text>
</comment>
<evidence type="ECO:0000256" key="1">
    <source>
        <dbReference type="SAM" id="Phobius"/>
    </source>
</evidence>
<gene>
    <name evidence="2" type="ORF">SDC9_103300</name>
</gene>
<accession>A0A645B445</accession>
<keyword evidence="1" id="KW-1133">Transmembrane helix</keyword>
<organism evidence="2">
    <name type="scientific">bioreactor metagenome</name>
    <dbReference type="NCBI Taxonomy" id="1076179"/>
    <lineage>
        <taxon>unclassified sequences</taxon>
        <taxon>metagenomes</taxon>
        <taxon>ecological metagenomes</taxon>
    </lineage>
</organism>
<sequence>MANNEMKNEINDDLRISWFGMDGMFCLAYIVEAVLIGWSMIHDVDIVLGRLLPYSAMLVTTWVFLKYIFQVISFSRGTRK</sequence>
<proteinExistence type="predicted"/>
<feature type="transmembrane region" description="Helical" evidence="1">
    <location>
        <begin position="21"/>
        <end position="41"/>
    </location>
</feature>
<reference evidence="2" key="1">
    <citation type="submission" date="2019-08" db="EMBL/GenBank/DDBJ databases">
        <authorList>
            <person name="Kucharzyk K."/>
            <person name="Murdoch R.W."/>
            <person name="Higgins S."/>
            <person name="Loffler F."/>
        </authorList>
    </citation>
    <scope>NUCLEOTIDE SEQUENCE</scope>
</reference>
<dbReference type="EMBL" id="VSSQ01015781">
    <property type="protein sequence ID" value="MPM56494.1"/>
    <property type="molecule type" value="Genomic_DNA"/>
</dbReference>
<keyword evidence="1" id="KW-0472">Membrane</keyword>
<feature type="transmembrane region" description="Helical" evidence="1">
    <location>
        <begin position="47"/>
        <end position="69"/>
    </location>
</feature>
<name>A0A645B445_9ZZZZ</name>
<protein>
    <submittedName>
        <fullName evidence="2">Uncharacterized protein</fullName>
    </submittedName>
</protein>
<keyword evidence="1" id="KW-0812">Transmembrane</keyword>
<dbReference type="AlphaFoldDB" id="A0A645B445"/>
<evidence type="ECO:0000313" key="2">
    <source>
        <dbReference type="EMBL" id="MPM56494.1"/>
    </source>
</evidence>